<reference evidence="2 3" key="1">
    <citation type="submission" date="2024-01" db="EMBL/GenBank/DDBJ databases">
        <title>The genomes of 5 underutilized Papilionoideae crops provide insights into root nodulation and disease resistanc.</title>
        <authorList>
            <person name="Jiang F."/>
        </authorList>
    </citation>
    <scope>NUCLEOTIDE SEQUENCE [LARGE SCALE GENOMIC DNA]</scope>
    <source>
        <strain evidence="2">LVBAO_FW01</strain>
        <tissue evidence="2">Leaves</tissue>
    </source>
</reference>
<evidence type="ECO:0000313" key="3">
    <source>
        <dbReference type="Proteomes" id="UP001367508"/>
    </source>
</evidence>
<keyword evidence="3" id="KW-1185">Reference proteome</keyword>
<keyword evidence="1" id="KW-1133">Transmembrane helix</keyword>
<comment type="caution">
    <text evidence="2">The sequence shown here is derived from an EMBL/GenBank/DDBJ whole genome shotgun (WGS) entry which is preliminary data.</text>
</comment>
<dbReference type="AlphaFoldDB" id="A0AAN9R061"/>
<evidence type="ECO:0000256" key="1">
    <source>
        <dbReference type="SAM" id="Phobius"/>
    </source>
</evidence>
<sequence length="82" mass="9520">MAPLIIEDRQPVMYVFELFLLLVISVGVILHYFIFIRINDIQLKALLCFKLMMRYERFITKTCTCLGSSISHCSCNARAQNT</sequence>
<dbReference type="Proteomes" id="UP001367508">
    <property type="component" value="Unassembled WGS sequence"/>
</dbReference>
<gene>
    <name evidence="2" type="ORF">VNO77_06660</name>
</gene>
<accession>A0AAN9R061</accession>
<keyword evidence="1" id="KW-0472">Membrane</keyword>
<organism evidence="2 3">
    <name type="scientific">Canavalia gladiata</name>
    <name type="common">Sword bean</name>
    <name type="synonym">Dolichos gladiatus</name>
    <dbReference type="NCBI Taxonomy" id="3824"/>
    <lineage>
        <taxon>Eukaryota</taxon>
        <taxon>Viridiplantae</taxon>
        <taxon>Streptophyta</taxon>
        <taxon>Embryophyta</taxon>
        <taxon>Tracheophyta</taxon>
        <taxon>Spermatophyta</taxon>
        <taxon>Magnoliopsida</taxon>
        <taxon>eudicotyledons</taxon>
        <taxon>Gunneridae</taxon>
        <taxon>Pentapetalae</taxon>
        <taxon>rosids</taxon>
        <taxon>fabids</taxon>
        <taxon>Fabales</taxon>
        <taxon>Fabaceae</taxon>
        <taxon>Papilionoideae</taxon>
        <taxon>50 kb inversion clade</taxon>
        <taxon>NPAAA clade</taxon>
        <taxon>indigoferoid/millettioid clade</taxon>
        <taxon>Phaseoleae</taxon>
        <taxon>Canavalia</taxon>
    </lineage>
</organism>
<evidence type="ECO:0000313" key="2">
    <source>
        <dbReference type="EMBL" id="KAK7349353.1"/>
    </source>
</evidence>
<proteinExistence type="predicted"/>
<feature type="transmembrane region" description="Helical" evidence="1">
    <location>
        <begin position="12"/>
        <end position="35"/>
    </location>
</feature>
<protein>
    <submittedName>
        <fullName evidence="2">Uncharacterized protein</fullName>
    </submittedName>
</protein>
<name>A0AAN9R061_CANGL</name>
<keyword evidence="1" id="KW-0812">Transmembrane</keyword>
<dbReference type="EMBL" id="JAYMYQ010000002">
    <property type="protein sequence ID" value="KAK7349353.1"/>
    <property type="molecule type" value="Genomic_DNA"/>
</dbReference>